<evidence type="ECO:0000256" key="1">
    <source>
        <dbReference type="SAM" id="Phobius"/>
    </source>
</evidence>
<gene>
    <name evidence="2" type="ORF">A6P07_01245</name>
</gene>
<organism evidence="2 3">
    <name type="scientific">Acidithiobacillus thiooxidans</name>
    <name type="common">Thiobacillus thiooxidans</name>
    <dbReference type="NCBI Taxonomy" id="930"/>
    <lineage>
        <taxon>Bacteria</taxon>
        <taxon>Pseudomonadati</taxon>
        <taxon>Pseudomonadota</taxon>
        <taxon>Acidithiobacillia</taxon>
        <taxon>Acidithiobacillales</taxon>
        <taxon>Acidithiobacillaceae</taxon>
        <taxon>Acidithiobacillus</taxon>
    </lineage>
</organism>
<dbReference type="AlphaFoldDB" id="A0A1C2ILW5"/>
<dbReference type="Proteomes" id="UP000094893">
    <property type="component" value="Unassembled WGS sequence"/>
</dbReference>
<name>A0A1C2ILW5_ACITH</name>
<evidence type="ECO:0000313" key="2">
    <source>
        <dbReference type="EMBL" id="OCX76915.1"/>
    </source>
</evidence>
<reference evidence="2 3" key="1">
    <citation type="journal article" date="2016" name="Int. J. Mol. Sci.">
        <title>Comparative genomics of the extreme acidophile Acidithiobacillus thiooxidans reveals intraspecific divergence and niche adaptation.</title>
        <authorList>
            <person name="Zhang X."/>
            <person name="Feng X."/>
            <person name="Tao J."/>
            <person name="Ma L."/>
            <person name="Xiao Y."/>
            <person name="Liang Y."/>
            <person name="Liu X."/>
            <person name="Yin H."/>
        </authorList>
    </citation>
    <scope>NUCLEOTIDE SEQUENCE [LARGE SCALE GENOMIC DNA]</scope>
    <source>
        <strain evidence="2 3">A02</strain>
    </source>
</reference>
<keyword evidence="1" id="KW-0472">Membrane</keyword>
<evidence type="ECO:0000313" key="3">
    <source>
        <dbReference type="Proteomes" id="UP000094893"/>
    </source>
</evidence>
<dbReference type="STRING" id="930.GCA_002079865_00407"/>
<dbReference type="RefSeq" id="WP_139110646.1">
    <property type="nucleotide sequence ID" value="NZ_LWRZ01000446.1"/>
</dbReference>
<proteinExistence type="predicted"/>
<comment type="caution">
    <text evidence="2">The sequence shown here is derived from an EMBL/GenBank/DDBJ whole genome shotgun (WGS) entry which is preliminary data.</text>
</comment>
<sequence length="138" mass="15445">MMRTSDRIIRSTHFIAMLMALLLLGTGFYLLAKTGVFVIDSIWDATILDAMTEGTIVRVLDTIIVLEMVFVVLNLDHKQHINVGMALDVAATITIRELVLAIYSKHHADAILIILLAIAVLVSLRVLYSFSKRRLSHE</sequence>
<dbReference type="EMBL" id="LWSA01000014">
    <property type="protein sequence ID" value="OCX76915.1"/>
    <property type="molecule type" value="Genomic_DNA"/>
</dbReference>
<protein>
    <submittedName>
        <fullName evidence="2">Uncharacterized protein</fullName>
    </submittedName>
</protein>
<keyword evidence="1" id="KW-1133">Transmembrane helix</keyword>
<feature type="transmembrane region" description="Helical" evidence="1">
    <location>
        <begin position="110"/>
        <end position="128"/>
    </location>
</feature>
<keyword evidence="1" id="KW-0812">Transmembrane</keyword>
<accession>A0A1C2ILW5</accession>